<sequence>MNYDETRNILSILKLNYPQSFKGWSLQQSHDFLNLWSEAFKDDSVQLVAGAVKSIIYSDTREFAPNIGQVKNKMHKLTAKDELTEIEAWGTVKAALRNSGYHAAEEFEKLPPVVKSLVGSPRQLFEWSMMDTSEIDTVVASNFQRSYKVRAKHEKEMQAIPLEVKEALGITTLTEKMKLESSLNKQNRLEGHKDDSK</sequence>
<dbReference type="AlphaFoldDB" id="A0A6N3C164"/>
<gene>
    <name evidence="1" type="ORF">CRLFYP8_02962</name>
</gene>
<organism evidence="1">
    <name type="scientific">Thomasclavelia ramosa</name>
    <dbReference type="NCBI Taxonomy" id="1547"/>
    <lineage>
        <taxon>Bacteria</taxon>
        <taxon>Bacillati</taxon>
        <taxon>Bacillota</taxon>
        <taxon>Erysipelotrichia</taxon>
        <taxon>Erysipelotrichales</taxon>
        <taxon>Coprobacillaceae</taxon>
        <taxon>Thomasclavelia</taxon>
    </lineage>
</organism>
<accession>A0A6N3C164</accession>
<evidence type="ECO:0000313" key="1">
    <source>
        <dbReference type="EMBL" id="VYU10620.1"/>
    </source>
</evidence>
<protein>
    <submittedName>
        <fullName evidence="1">Uncharacterized protein</fullName>
    </submittedName>
</protein>
<proteinExistence type="predicted"/>
<dbReference type="RefSeq" id="WP_156635666.1">
    <property type="nucleotide sequence ID" value="NZ_CACRTL010000029.1"/>
</dbReference>
<name>A0A6N3C164_9FIRM</name>
<dbReference type="EMBL" id="CACRTL010000029">
    <property type="protein sequence ID" value="VYU10620.1"/>
    <property type="molecule type" value="Genomic_DNA"/>
</dbReference>
<reference evidence="1" key="1">
    <citation type="submission" date="2019-11" db="EMBL/GenBank/DDBJ databases">
        <authorList>
            <person name="Feng L."/>
        </authorList>
    </citation>
    <scope>NUCLEOTIDE SEQUENCE</scope>
    <source>
        <strain evidence="1">CramosumLFYP8</strain>
    </source>
</reference>
<dbReference type="Gene3D" id="1.10.8.200">
    <property type="entry name" value="Replisome organizer (g39p helicase loader/inhibitor protein)"/>
    <property type="match status" value="1"/>
</dbReference>